<gene>
    <name evidence="2" type="ORF">GCM10017600_59220</name>
</gene>
<keyword evidence="3" id="KW-1185">Reference proteome</keyword>
<proteinExistence type="predicted"/>
<dbReference type="RefSeq" id="WP_271220840.1">
    <property type="nucleotide sequence ID" value="NZ_BAAAVD010000037.1"/>
</dbReference>
<accession>A0A9W6I5K6</accession>
<reference evidence="2" key="2">
    <citation type="submission" date="2023-01" db="EMBL/GenBank/DDBJ databases">
        <authorList>
            <person name="Sun Q."/>
            <person name="Evtushenko L."/>
        </authorList>
    </citation>
    <scope>NUCLEOTIDE SEQUENCE</scope>
    <source>
        <strain evidence="2">VKM Ac-2007</strain>
    </source>
</reference>
<evidence type="ECO:0000313" key="2">
    <source>
        <dbReference type="EMBL" id="GLK12512.1"/>
    </source>
</evidence>
<name>A0A9W6I5K6_9ACTN</name>
<dbReference type="InterPro" id="IPR025296">
    <property type="entry name" value="DUF4158"/>
</dbReference>
<dbReference type="Pfam" id="PF13700">
    <property type="entry name" value="DUF4158"/>
    <property type="match status" value="1"/>
</dbReference>
<reference evidence="2" key="1">
    <citation type="journal article" date="2014" name="Int. J. Syst. Evol. Microbiol.">
        <title>Complete genome sequence of Corynebacterium casei LMG S-19264T (=DSM 44701T), isolated from a smear-ripened cheese.</title>
        <authorList>
            <consortium name="US DOE Joint Genome Institute (JGI-PGF)"/>
            <person name="Walter F."/>
            <person name="Albersmeier A."/>
            <person name="Kalinowski J."/>
            <person name="Ruckert C."/>
        </authorList>
    </citation>
    <scope>NUCLEOTIDE SEQUENCE</scope>
    <source>
        <strain evidence="2">VKM Ac-2007</strain>
    </source>
</reference>
<protein>
    <recommendedName>
        <fullName evidence="1">DUF4158 domain-containing protein</fullName>
    </recommendedName>
</protein>
<dbReference type="AlphaFoldDB" id="A0A9W6I5K6"/>
<organism evidence="2 3">
    <name type="scientific">Streptosporangium carneum</name>
    <dbReference type="NCBI Taxonomy" id="47481"/>
    <lineage>
        <taxon>Bacteria</taxon>
        <taxon>Bacillati</taxon>
        <taxon>Actinomycetota</taxon>
        <taxon>Actinomycetes</taxon>
        <taxon>Streptosporangiales</taxon>
        <taxon>Streptosporangiaceae</taxon>
        <taxon>Streptosporangium</taxon>
    </lineage>
</organism>
<evidence type="ECO:0000313" key="3">
    <source>
        <dbReference type="Proteomes" id="UP001143474"/>
    </source>
</evidence>
<comment type="caution">
    <text evidence="2">The sequence shown here is derived from an EMBL/GenBank/DDBJ whole genome shotgun (WGS) entry which is preliminary data.</text>
</comment>
<dbReference type="Proteomes" id="UP001143474">
    <property type="component" value="Unassembled WGS sequence"/>
</dbReference>
<evidence type="ECO:0000259" key="1">
    <source>
        <dbReference type="Pfam" id="PF13700"/>
    </source>
</evidence>
<feature type="domain" description="DUF4158" evidence="1">
    <location>
        <begin position="40"/>
        <end position="109"/>
    </location>
</feature>
<dbReference type="EMBL" id="BSEV01000017">
    <property type="protein sequence ID" value="GLK12512.1"/>
    <property type="molecule type" value="Genomic_DNA"/>
</dbReference>
<sequence>MRHAFVLVNIGSTVHDRYRKPSRVLSWTYGRFAVPVEFSSDEQAAEFASFQGPPTRAQLEKCFFLDDADRETTESRRRDHNRLGFAVQIGVARFLRRFPPDTRQVPAQVGTTPLSS</sequence>